<dbReference type="FunFam" id="2.60.40.10:FF:000295">
    <property type="entry name" value="Tyrosine-protein phosphatase non-receptor type substrate 1"/>
    <property type="match status" value="1"/>
</dbReference>
<keyword evidence="2" id="KW-1015">Disulfide bond</keyword>
<dbReference type="InterPro" id="IPR013783">
    <property type="entry name" value="Ig-like_fold"/>
</dbReference>
<evidence type="ECO:0000313" key="8">
    <source>
        <dbReference type="Proteomes" id="UP000654395"/>
    </source>
</evidence>
<keyword evidence="8" id="KW-1185">Reference proteome</keyword>
<feature type="non-terminal residue" evidence="7">
    <location>
        <position position="240"/>
    </location>
</feature>
<dbReference type="AlphaFoldDB" id="A0A852L2L0"/>
<reference evidence="7" key="1">
    <citation type="submission" date="2020-02" db="EMBL/GenBank/DDBJ databases">
        <title>Bird 10,000 Genomes (B10K) Project - Family phase.</title>
        <authorList>
            <person name="Zhang G."/>
        </authorList>
    </citation>
    <scope>NUCLEOTIDE SEQUENCE</scope>
    <source>
        <strain evidence="7">B10K-DU-030-59</strain>
    </source>
</reference>
<evidence type="ECO:0000256" key="5">
    <source>
        <dbReference type="SAM" id="Phobius"/>
    </source>
</evidence>
<keyword evidence="5" id="KW-0472">Membrane</keyword>
<dbReference type="SUPFAM" id="SSF48726">
    <property type="entry name" value="Immunoglobulin"/>
    <property type="match status" value="1"/>
</dbReference>
<organism evidence="7 8">
    <name type="scientific">Urocolius indicus</name>
    <name type="common">Red-faced mousebird</name>
    <name type="synonym">Colius indicus</name>
    <dbReference type="NCBI Taxonomy" id="458196"/>
    <lineage>
        <taxon>Eukaryota</taxon>
        <taxon>Metazoa</taxon>
        <taxon>Chordata</taxon>
        <taxon>Craniata</taxon>
        <taxon>Vertebrata</taxon>
        <taxon>Euteleostomi</taxon>
        <taxon>Archelosauria</taxon>
        <taxon>Archosauria</taxon>
        <taxon>Dinosauria</taxon>
        <taxon>Saurischia</taxon>
        <taxon>Theropoda</taxon>
        <taxon>Coelurosauria</taxon>
        <taxon>Aves</taxon>
        <taxon>Neognathae</taxon>
        <taxon>Neoaves</taxon>
        <taxon>Telluraves</taxon>
        <taxon>Coraciimorphae</taxon>
        <taxon>Coliiformes</taxon>
        <taxon>Coliidae</taxon>
        <taxon>Urocolius</taxon>
    </lineage>
</organism>
<name>A0A852L2L0_UROIN</name>
<evidence type="ECO:0000259" key="6">
    <source>
        <dbReference type="PROSITE" id="PS50835"/>
    </source>
</evidence>
<sequence>GALADQGFELQQPQDKVSVAAGETLSLTCTVSGQHLIGPVRWLKGWGSDNETIYEPGVSFPRVTRTANGSNTDFSIHIRDVHPGDSGTYYCVKFRRSFEGEVMFQHGKGTEVAVTEPSLLPSMAAAAGLLCFLLLLGLLVALCTYRRKRRGGAEGQGLAGLAATGSFSPLPLRCCAGTPSTPRFLLGIIIQHSCALLQQGSKEDSDIHYADLQPLPVGAWPGPSPSSGCSEYASVRVAAQ</sequence>
<dbReference type="InterPro" id="IPR007110">
    <property type="entry name" value="Ig-like_dom"/>
</dbReference>
<keyword evidence="1" id="KW-0732">Signal</keyword>
<dbReference type="EMBL" id="WBNH01009491">
    <property type="protein sequence ID" value="NXX83652.1"/>
    <property type="molecule type" value="Genomic_DNA"/>
</dbReference>
<keyword evidence="3" id="KW-0325">Glycoprotein</keyword>
<keyword evidence="4" id="KW-0393">Immunoglobulin domain</keyword>
<comment type="caution">
    <text evidence="7">The sequence shown here is derived from an EMBL/GenBank/DDBJ whole genome shotgun (WGS) entry which is preliminary data.</text>
</comment>
<feature type="transmembrane region" description="Helical" evidence="5">
    <location>
        <begin position="123"/>
        <end position="145"/>
    </location>
</feature>
<feature type="domain" description="Ig-like" evidence="6">
    <location>
        <begin position="22"/>
        <end position="91"/>
    </location>
</feature>
<evidence type="ECO:0000256" key="3">
    <source>
        <dbReference type="ARBA" id="ARBA00023180"/>
    </source>
</evidence>
<dbReference type="Pfam" id="PF07686">
    <property type="entry name" value="V-set"/>
    <property type="match status" value="1"/>
</dbReference>
<dbReference type="InterPro" id="IPR051755">
    <property type="entry name" value="Ig-like_CS_Receptor"/>
</dbReference>
<protein>
    <submittedName>
        <fullName evidence="7">SHPS1 phosphatase</fullName>
    </submittedName>
</protein>
<dbReference type="SMART" id="SM00406">
    <property type="entry name" value="IGv"/>
    <property type="match status" value="1"/>
</dbReference>
<dbReference type="PANTHER" id="PTHR19971">
    <property type="entry name" value="SIGNAL-REGULATORY PROTEIN BETA"/>
    <property type="match status" value="1"/>
</dbReference>
<dbReference type="OrthoDB" id="6370831at2759"/>
<evidence type="ECO:0000256" key="1">
    <source>
        <dbReference type="ARBA" id="ARBA00022729"/>
    </source>
</evidence>
<accession>A0A852L2L0</accession>
<proteinExistence type="predicted"/>
<keyword evidence="5" id="KW-0812">Transmembrane</keyword>
<dbReference type="InterPro" id="IPR013106">
    <property type="entry name" value="Ig_V-set"/>
</dbReference>
<keyword evidence="5" id="KW-1133">Transmembrane helix</keyword>
<gene>
    <name evidence="7" type="primary">Sirpa_0</name>
    <name evidence="7" type="ORF">UROIND_R04222</name>
</gene>
<dbReference type="InterPro" id="IPR003599">
    <property type="entry name" value="Ig_sub"/>
</dbReference>
<dbReference type="PROSITE" id="PS50835">
    <property type="entry name" value="IG_LIKE"/>
    <property type="match status" value="1"/>
</dbReference>
<dbReference type="Gene3D" id="2.60.40.10">
    <property type="entry name" value="Immunoglobulins"/>
    <property type="match status" value="1"/>
</dbReference>
<dbReference type="Proteomes" id="UP000654395">
    <property type="component" value="Unassembled WGS sequence"/>
</dbReference>
<evidence type="ECO:0000256" key="2">
    <source>
        <dbReference type="ARBA" id="ARBA00023157"/>
    </source>
</evidence>
<dbReference type="InterPro" id="IPR036179">
    <property type="entry name" value="Ig-like_dom_sf"/>
</dbReference>
<evidence type="ECO:0000256" key="4">
    <source>
        <dbReference type="ARBA" id="ARBA00023319"/>
    </source>
</evidence>
<dbReference type="SMART" id="SM00409">
    <property type="entry name" value="IG"/>
    <property type="match status" value="1"/>
</dbReference>
<feature type="non-terminal residue" evidence="7">
    <location>
        <position position="1"/>
    </location>
</feature>
<evidence type="ECO:0000313" key="7">
    <source>
        <dbReference type="EMBL" id="NXX83652.1"/>
    </source>
</evidence>